<name>A0A9D1EBZ1_9FIRM</name>
<gene>
    <name evidence="2" type="ORF">IAC96_01160</name>
</gene>
<dbReference type="SUPFAM" id="SSF53448">
    <property type="entry name" value="Nucleotide-diphospho-sugar transferases"/>
    <property type="match status" value="1"/>
</dbReference>
<dbReference type="Gene3D" id="3.90.550.10">
    <property type="entry name" value="Spore Coat Polysaccharide Biosynthesis Protein SpsA, Chain A"/>
    <property type="match status" value="1"/>
</dbReference>
<dbReference type="Proteomes" id="UP000824201">
    <property type="component" value="Unassembled WGS sequence"/>
</dbReference>
<dbReference type="AlphaFoldDB" id="A0A9D1EBZ1"/>
<dbReference type="CDD" id="cd00761">
    <property type="entry name" value="Glyco_tranf_GTA_type"/>
    <property type="match status" value="1"/>
</dbReference>
<dbReference type="InterPro" id="IPR001173">
    <property type="entry name" value="Glyco_trans_2-like"/>
</dbReference>
<dbReference type="EMBL" id="DVHN01000007">
    <property type="protein sequence ID" value="HIR87537.1"/>
    <property type="molecule type" value="Genomic_DNA"/>
</dbReference>
<proteinExistence type="predicted"/>
<reference evidence="2" key="1">
    <citation type="submission" date="2020-10" db="EMBL/GenBank/DDBJ databases">
        <authorList>
            <person name="Gilroy R."/>
        </authorList>
    </citation>
    <scope>NUCLEOTIDE SEQUENCE</scope>
    <source>
        <strain evidence="2">ChiW13-3771</strain>
    </source>
</reference>
<evidence type="ECO:0000259" key="1">
    <source>
        <dbReference type="Pfam" id="PF00535"/>
    </source>
</evidence>
<protein>
    <submittedName>
        <fullName evidence="2">Glycosyltransferase family 2 protein</fullName>
    </submittedName>
</protein>
<comment type="caution">
    <text evidence="2">The sequence shown here is derived from an EMBL/GenBank/DDBJ whole genome shotgun (WGS) entry which is preliminary data.</text>
</comment>
<reference evidence="2" key="2">
    <citation type="journal article" date="2021" name="PeerJ">
        <title>Extensive microbial diversity within the chicken gut microbiome revealed by metagenomics and culture.</title>
        <authorList>
            <person name="Gilroy R."/>
            <person name="Ravi A."/>
            <person name="Getino M."/>
            <person name="Pursley I."/>
            <person name="Horton D.L."/>
            <person name="Alikhan N.F."/>
            <person name="Baker D."/>
            <person name="Gharbi K."/>
            <person name="Hall N."/>
            <person name="Watson M."/>
            <person name="Adriaenssens E.M."/>
            <person name="Foster-Nyarko E."/>
            <person name="Jarju S."/>
            <person name="Secka A."/>
            <person name="Antonio M."/>
            <person name="Oren A."/>
            <person name="Chaudhuri R.R."/>
            <person name="La Ragione R."/>
            <person name="Hildebrand F."/>
            <person name="Pallen M.J."/>
        </authorList>
    </citation>
    <scope>NUCLEOTIDE SEQUENCE</scope>
    <source>
        <strain evidence="2">ChiW13-3771</strain>
    </source>
</reference>
<dbReference type="Pfam" id="PF00535">
    <property type="entry name" value="Glycos_transf_2"/>
    <property type="match status" value="1"/>
</dbReference>
<organism evidence="2 3">
    <name type="scientific">Candidatus Fimimorpha faecalis</name>
    <dbReference type="NCBI Taxonomy" id="2840824"/>
    <lineage>
        <taxon>Bacteria</taxon>
        <taxon>Bacillati</taxon>
        <taxon>Bacillota</taxon>
        <taxon>Clostridia</taxon>
        <taxon>Eubacteriales</taxon>
        <taxon>Candidatus Fimimorpha</taxon>
    </lineage>
</organism>
<accession>A0A9D1EBZ1</accession>
<feature type="domain" description="Glycosyltransferase 2-like" evidence="1">
    <location>
        <begin position="42"/>
        <end position="111"/>
    </location>
</feature>
<evidence type="ECO:0000313" key="3">
    <source>
        <dbReference type="Proteomes" id="UP000824201"/>
    </source>
</evidence>
<dbReference type="InterPro" id="IPR029044">
    <property type="entry name" value="Nucleotide-diphossugar_trans"/>
</dbReference>
<sequence length="255" mass="29623">MRIQVLVAAMNQNDHSLINKMNIKTDAIVGNQCSFNSVEIFNIGDQKIQYLNFAERGVGLNRNNTLMRADADICLFADDDMVYEDNYSEIIKNAFQRYPDADVIVFNLKEQVITRKVITKECKVGYLNYLRYGTARIAIRLASIKKYGIYFNQCFGGGTEHCHGEDNLFLNACLKSKLKIYAVPEYIATLTEERASSWSNGYDEKYIRDQGVLFRTLSRRWWRLLCLQDALRRHKSYDMEFYKAFMLMIDAGKNN</sequence>
<evidence type="ECO:0000313" key="2">
    <source>
        <dbReference type="EMBL" id="HIR87537.1"/>
    </source>
</evidence>